<name>A0A7Y4KEI1_9BACT</name>
<reference evidence="1 2" key="1">
    <citation type="submission" date="2020-05" db="EMBL/GenBank/DDBJ databases">
        <authorList>
            <person name="Whitworth D."/>
        </authorList>
    </citation>
    <scope>NUCLEOTIDE SEQUENCE [LARGE SCALE GENOMIC DNA]</scope>
    <source>
        <strain evidence="1 2">AB043B</strain>
    </source>
</reference>
<dbReference type="EMBL" id="JABFJV010000012">
    <property type="protein sequence ID" value="NOK32373.1"/>
    <property type="molecule type" value="Genomic_DNA"/>
</dbReference>
<dbReference type="RefSeq" id="WP_171433083.1">
    <property type="nucleotide sequence ID" value="NZ_JABFJV010000012.1"/>
</dbReference>
<proteinExistence type="predicted"/>
<sequence length="94" mass="10137">MAEAARYAQLAAEVAALVASKQAAYGDAFGKAGSVMRILYPEGIPPEKLDDALVVVRIVDKLFRVATDRDALGESPFRDITGYGLLALERQTRP</sequence>
<evidence type="ECO:0000313" key="2">
    <source>
        <dbReference type="Proteomes" id="UP000563426"/>
    </source>
</evidence>
<comment type="caution">
    <text evidence="1">The sequence shown here is derived from an EMBL/GenBank/DDBJ whole genome shotgun (WGS) entry which is preliminary data.</text>
</comment>
<dbReference type="AlphaFoldDB" id="A0A7Y4KEI1"/>
<keyword evidence="2" id="KW-1185">Reference proteome</keyword>
<gene>
    <name evidence="1" type="ORF">HMI49_04050</name>
</gene>
<dbReference type="Proteomes" id="UP000563426">
    <property type="component" value="Unassembled WGS sequence"/>
</dbReference>
<accession>A0A7Y4KEI1</accession>
<protein>
    <submittedName>
        <fullName evidence="1">Uncharacterized protein</fullName>
    </submittedName>
</protein>
<evidence type="ECO:0000313" key="1">
    <source>
        <dbReference type="EMBL" id="NOK32373.1"/>
    </source>
</evidence>
<organism evidence="1 2">
    <name type="scientific">Corallococcus exercitus</name>
    <dbReference type="NCBI Taxonomy" id="2316736"/>
    <lineage>
        <taxon>Bacteria</taxon>
        <taxon>Pseudomonadati</taxon>
        <taxon>Myxococcota</taxon>
        <taxon>Myxococcia</taxon>
        <taxon>Myxococcales</taxon>
        <taxon>Cystobacterineae</taxon>
        <taxon>Myxococcaceae</taxon>
        <taxon>Corallococcus</taxon>
    </lineage>
</organism>